<accession>A0ABV3X5G9</accession>
<evidence type="ECO:0000259" key="1">
    <source>
        <dbReference type="Pfam" id="PF20612"/>
    </source>
</evidence>
<protein>
    <recommendedName>
        <fullName evidence="1">SHOCT-like domain-containing protein</fullName>
    </recommendedName>
</protein>
<sequence>MRKEQYRADMLYQVSLSVAKTMREQGLITADEYDEMDAMLLEKYQPYLGRLISENA</sequence>
<comment type="caution">
    <text evidence="2">The sequence shown here is derived from an EMBL/GenBank/DDBJ whole genome shotgun (WGS) entry which is preliminary data.</text>
</comment>
<evidence type="ECO:0000313" key="2">
    <source>
        <dbReference type="EMBL" id="MEX5285438.1"/>
    </source>
</evidence>
<feature type="domain" description="SHOCT-like" evidence="1">
    <location>
        <begin position="1"/>
        <end position="52"/>
    </location>
</feature>
<evidence type="ECO:0000313" key="3">
    <source>
        <dbReference type="Proteomes" id="UP001559623"/>
    </source>
</evidence>
<gene>
    <name evidence="2" type="ORF">QCO44_07280</name>
</gene>
<organism evidence="2 3">
    <name type="scientific">Selenomonas sputigena</name>
    <dbReference type="NCBI Taxonomy" id="69823"/>
    <lineage>
        <taxon>Bacteria</taxon>
        <taxon>Bacillati</taxon>
        <taxon>Bacillota</taxon>
        <taxon>Negativicutes</taxon>
        <taxon>Selenomonadales</taxon>
        <taxon>Selenomonadaceae</taxon>
        <taxon>Selenomonas</taxon>
    </lineage>
</organism>
<dbReference type="EMBL" id="JARVLH010000004">
    <property type="protein sequence ID" value="MEX5285438.1"/>
    <property type="molecule type" value="Genomic_DNA"/>
</dbReference>
<dbReference type="Proteomes" id="UP001559623">
    <property type="component" value="Unassembled WGS sequence"/>
</dbReference>
<dbReference type="RefSeq" id="WP_368847171.1">
    <property type="nucleotide sequence ID" value="NZ_CP194411.1"/>
</dbReference>
<reference evidence="2 3" key="1">
    <citation type="submission" date="2023-04" db="EMBL/GenBank/DDBJ databases">
        <title>Genome Sequence of Selenomonas sputigena ATCC 33150.</title>
        <authorList>
            <person name="Miller D.P."/>
            <person name="Anvari S."/>
            <person name="Polson S.W."/>
            <person name="Macdonald M."/>
            <person name="Mcdowell J.V."/>
        </authorList>
    </citation>
    <scope>NUCLEOTIDE SEQUENCE [LARGE SCALE GENOMIC DNA]</scope>
    <source>
        <strain evidence="2 3">ATCC 33150</strain>
    </source>
</reference>
<proteinExistence type="predicted"/>
<dbReference type="Pfam" id="PF20612">
    <property type="entry name" value="SHOCT_2"/>
    <property type="match status" value="1"/>
</dbReference>
<keyword evidence="3" id="KW-1185">Reference proteome</keyword>
<dbReference type="InterPro" id="IPR046749">
    <property type="entry name" value="SHOCT_2"/>
</dbReference>
<name>A0ABV3X5G9_9FIRM</name>